<evidence type="ECO:0000256" key="3">
    <source>
        <dbReference type="ARBA" id="ARBA00022737"/>
    </source>
</evidence>
<keyword evidence="3" id="KW-0677">Repeat</keyword>
<sequence>MEPLLSAIMSDLLGRALSVLIQRYRPSKAEETEHKLQRLRRVLLRVEATVEEAEGRHITNQAMLRQLDMLRQGMYGGHYVLDTFRYRGHGEVSGGRDVVLSRRSSAKRLLSFPVGSSSSSKENLQNTVLDAENLKNLEKMLDGLETLMGDMVAFAVFLEGYPRIPRQPYSEYLVLDRVMFGRQMEKETIIDFLLQPEAAGDGNPGVLPIVGARRIGKSTLVEHVCLDKRVCGHFSTIVFFGGDDLGAENMAALGRSGVTKHQDLTASSCGRSLVVIELAGDMEMEEETWRNLYCSAARSMGRGGKIIITSRSEKIAALGTAPALRLKFLHQEAYWYFFKTLAFGSTNPDDHPELASLGMEIAALLDDGTFLGTNIVGSLMRDNLNVQFWRRVLQCQRHFTSKYLLTYGKHPKELLEKGYPVYAWSMARSQNVVVIHNIYQERTSEQGVPELTAHDIIAGRATHQGKFRAVGWRSRIPPYHTYMFSCESQTAGCSTVRKKRPRASADDGLI</sequence>
<keyword evidence="6" id="KW-0175">Coiled coil</keyword>
<gene>
    <name evidence="8" type="ORF">PAHAL_5G177500</name>
</gene>
<protein>
    <recommendedName>
        <fullName evidence="7">Disease resistance N-terminal domain-containing protein</fullName>
    </recommendedName>
</protein>
<dbReference type="SUPFAM" id="SSF52540">
    <property type="entry name" value="P-loop containing nucleoside triphosphate hydrolases"/>
    <property type="match status" value="1"/>
</dbReference>
<evidence type="ECO:0000256" key="2">
    <source>
        <dbReference type="ARBA" id="ARBA00022614"/>
    </source>
</evidence>
<dbReference type="InterPro" id="IPR041118">
    <property type="entry name" value="Rx_N"/>
</dbReference>
<dbReference type="EMBL" id="CM008050">
    <property type="protein sequence ID" value="PAN28761.1"/>
    <property type="molecule type" value="Genomic_DNA"/>
</dbReference>
<dbReference type="GO" id="GO:0006952">
    <property type="term" value="P:defense response"/>
    <property type="evidence" value="ECO:0007669"/>
    <property type="project" value="UniProtKB-KW"/>
</dbReference>
<dbReference type="Proteomes" id="UP000243499">
    <property type="component" value="Chromosome 5"/>
</dbReference>
<dbReference type="InterPro" id="IPR027417">
    <property type="entry name" value="P-loop_NTPase"/>
</dbReference>
<dbReference type="Pfam" id="PF18052">
    <property type="entry name" value="Rx_N"/>
    <property type="match status" value="1"/>
</dbReference>
<dbReference type="PANTHER" id="PTHR33377:SF60">
    <property type="entry name" value="NB-ARC DOMAIN-CONTAINING PROTEIN"/>
    <property type="match status" value="1"/>
</dbReference>
<organism evidence="8">
    <name type="scientific">Panicum hallii</name>
    <dbReference type="NCBI Taxonomy" id="206008"/>
    <lineage>
        <taxon>Eukaryota</taxon>
        <taxon>Viridiplantae</taxon>
        <taxon>Streptophyta</taxon>
        <taxon>Embryophyta</taxon>
        <taxon>Tracheophyta</taxon>
        <taxon>Spermatophyta</taxon>
        <taxon>Magnoliopsida</taxon>
        <taxon>Liliopsida</taxon>
        <taxon>Poales</taxon>
        <taxon>Poaceae</taxon>
        <taxon>PACMAD clade</taxon>
        <taxon>Panicoideae</taxon>
        <taxon>Panicodae</taxon>
        <taxon>Paniceae</taxon>
        <taxon>Panicinae</taxon>
        <taxon>Panicum</taxon>
        <taxon>Panicum sect. Panicum</taxon>
    </lineage>
</organism>
<reference evidence="8" key="1">
    <citation type="submission" date="2018-04" db="EMBL/GenBank/DDBJ databases">
        <title>WGS assembly of Panicum hallii.</title>
        <authorList>
            <person name="Lovell J."/>
            <person name="Jenkins J."/>
            <person name="Lowry D."/>
            <person name="Mamidi S."/>
            <person name="Sreedasyam A."/>
            <person name="Weng X."/>
            <person name="Barry K."/>
            <person name="Bonette J."/>
            <person name="Campitelli B."/>
            <person name="Daum C."/>
            <person name="Gordon S."/>
            <person name="Gould B."/>
            <person name="Lipzen A."/>
            <person name="Macqueen A."/>
            <person name="Palacio-Mejia J."/>
            <person name="Plott C."/>
            <person name="Shakirov E."/>
            <person name="Shu S."/>
            <person name="Yoshinaga Y."/>
            <person name="Zane M."/>
            <person name="Rokhsar D."/>
            <person name="Grimwood J."/>
            <person name="Schmutz J."/>
            <person name="Juenger T."/>
        </authorList>
    </citation>
    <scope>NUCLEOTIDE SEQUENCE [LARGE SCALE GENOMIC DNA]</scope>
    <source>
        <strain evidence="8">FIL2</strain>
    </source>
</reference>
<comment type="similarity">
    <text evidence="1">Belongs to the disease resistance NB-LRR family.</text>
</comment>
<accession>A0A2S3HS59</accession>
<feature type="coiled-coil region" evidence="6">
    <location>
        <begin position="29"/>
        <end position="56"/>
    </location>
</feature>
<feature type="domain" description="Disease resistance N-terminal" evidence="7">
    <location>
        <begin position="8"/>
        <end position="89"/>
    </location>
</feature>
<keyword evidence="5" id="KW-0611">Plant defense</keyword>
<keyword evidence="4" id="KW-0547">Nucleotide-binding</keyword>
<evidence type="ECO:0000313" key="8">
    <source>
        <dbReference type="EMBL" id="PAN28761.1"/>
    </source>
</evidence>
<dbReference type="GO" id="GO:0043531">
    <property type="term" value="F:ADP binding"/>
    <property type="evidence" value="ECO:0007669"/>
    <property type="project" value="InterPro"/>
</dbReference>
<evidence type="ECO:0000259" key="7">
    <source>
        <dbReference type="Pfam" id="PF18052"/>
    </source>
</evidence>
<dbReference type="Gene3D" id="3.40.50.300">
    <property type="entry name" value="P-loop containing nucleotide triphosphate hydrolases"/>
    <property type="match status" value="1"/>
</dbReference>
<evidence type="ECO:0000256" key="6">
    <source>
        <dbReference type="SAM" id="Coils"/>
    </source>
</evidence>
<evidence type="ECO:0000256" key="5">
    <source>
        <dbReference type="ARBA" id="ARBA00022821"/>
    </source>
</evidence>
<evidence type="ECO:0000256" key="4">
    <source>
        <dbReference type="ARBA" id="ARBA00022741"/>
    </source>
</evidence>
<name>A0A2S3HS59_9POAL</name>
<dbReference type="Gramene" id="PAN28761">
    <property type="protein sequence ID" value="PAN28761"/>
    <property type="gene ID" value="PAHAL_5G177500"/>
</dbReference>
<evidence type="ECO:0000256" key="1">
    <source>
        <dbReference type="ARBA" id="ARBA00008894"/>
    </source>
</evidence>
<dbReference type="AlphaFoldDB" id="A0A2S3HS59"/>
<dbReference type="PANTHER" id="PTHR33377">
    <property type="entry name" value="OS10G0134700 PROTEIN-RELATED"/>
    <property type="match status" value="1"/>
</dbReference>
<proteinExistence type="inferred from homology"/>
<keyword evidence="2" id="KW-0433">Leucine-rich repeat</keyword>